<name>A0A9P1H006_9PEZI</name>
<feature type="compositionally biased region" description="Polar residues" evidence="1">
    <location>
        <begin position="105"/>
        <end position="119"/>
    </location>
</feature>
<feature type="region of interest" description="Disordered" evidence="1">
    <location>
        <begin position="153"/>
        <end position="217"/>
    </location>
</feature>
<protein>
    <submittedName>
        <fullName evidence="2">Uncharacterized protein</fullName>
    </submittedName>
</protein>
<dbReference type="OrthoDB" id="5245075at2759"/>
<evidence type="ECO:0000313" key="3">
    <source>
        <dbReference type="Proteomes" id="UP000838763"/>
    </source>
</evidence>
<accession>A0A9P1H006</accession>
<feature type="region of interest" description="Disordered" evidence="1">
    <location>
        <begin position="1"/>
        <end position="49"/>
    </location>
</feature>
<feature type="compositionally biased region" description="Basic and acidic residues" evidence="1">
    <location>
        <begin position="1"/>
        <end position="26"/>
    </location>
</feature>
<proteinExistence type="predicted"/>
<dbReference type="Proteomes" id="UP000838763">
    <property type="component" value="Unassembled WGS sequence"/>
</dbReference>
<comment type="caution">
    <text evidence="2">The sequence shown here is derived from an EMBL/GenBank/DDBJ whole genome shotgun (WGS) entry which is preliminary data.</text>
</comment>
<dbReference type="EMBL" id="CALLCH030000008">
    <property type="protein sequence ID" value="CAI4213469.1"/>
    <property type="molecule type" value="Genomic_DNA"/>
</dbReference>
<sequence>MLDNVKRKLKKVFKDGGHGPYDRRTPWNEGGLRNSTHGAPGVITDLDGAPEPLCRCRRRAALRNDHVADQPFVEQTALGPSQGQRRPTSQVPSDAQDLVAGHDQPLTTAQAQGTHQASTGRAMDTERPMQSAVLGEPQEPEVARVPTLEEMPYRPAPQNLHQSAESAAQQQQQQDLNTPAVVVTDAEGERVSVESGPKPLQPADLGTGSSPAPVSDLRYVSPADMQATALQETHATRDEQRILDHEASERHREFPLSGARTTPKASRGPFDEHVWEAADEDSKHRVDERPAQDSYEDILPPRVYDDQTPDPLDNSTPYTFADTTRLPVNPIQQPNQDVRTDEVPAIHTHDAYGDEEDHEGGDLDDSFYTVRSQPGAVAGGVSGGDSVQHHVEYTTETRDPVTHEVIKPEVHTIYEPRRTRSIHFHEVKTVYQPIIDPEPTVLPEQHWIQDDTGKMYKISEELGKKLMVDAS</sequence>
<organism evidence="2 3">
    <name type="scientific">Parascedosporium putredinis</name>
    <dbReference type="NCBI Taxonomy" id="1442378"/>
    <lineage>
        <taxon>Eukaryota</taxon>
        <taxon>Fungi</taxon>
        <taxon>Dikarya</taxon>
        <taxon>Ascomycota</taxon>
        <taxon>Pezizomycotina</taxon>
        <taxon>Sordariomycetes</taxon>
        <taxon>Hypocreomycetidae</taxon>
        <taxon>Microascales</taxon>
        <taxon>Microascaceae</taxon>
        <taxon>Parascedosporium</taxon>
    </lineage>
</organism>
<feature type="compositionally biased region" description="Polar residues" evidence="1">
    <location>
        <begin position="78"/>
        <end position="93"/>
    </location>
</feature>
<gene>
    <name evidence="2" type="ORF">PPNO1_LOCUS3217</name>
</gene>
<keyword evidence="3" id="KW-1185">Reference proteome</keyword>
<feature type="region of interest" description="Disordered" evidence="1">
    <location>
        <begin position="67"/>
        <end position="126"/>
    </location>
</feature>
<feature type="compositionally biased region" description="Low complexity" evidence="1">
    <location>
        <begin position="162"/>
        <end position="174"/>
    </location>
</feature>
<evidence type="ECO:0000313" key="2">
    <source>
        <dbReference type="EMBL" id="CAI4213469.1"/>
    </source>
</evidence>
<evidence type="ECO:0000256" key="1">
    <source>
        <dbReference type="SAM" id="MobiDB-lite"/>
    </source>
</evidence>
<reference evidence="2" key="1">
    <citation type="submission" date="2022-11" db="EMBL/GenBank/DDBJ databases">
        <authorList>
            <person name="Scott C."/>
            <person name="Bruce N."/>
        </authorList>
    </citation>
    <scope>NUCLEOTIDE SEQUENCE</scope>
</reference>
<dbReference type="AlphaFoldDB" id="A0A9P1H006"/>